<keyword evidence="8" id="KW-1133">Transmembrane helix</keyword>
<evidence type="ECO:0000313" key="10">
    <source>
        <dbReference type="EMBL" id="OGM90888.1"/>
    </source>
</evidence>
<gene>
    <name evidence="10" type="ORF">A2755_01635</name>
</gene>
<evidence type="ECO:0000256" key="3">
    <source>
        <dbReference type="ARBA" id="ARBA00022670"/>
    </source>
</evidence>
<evidence type="ECO:0000256" key="1">
    <source>
        <dbReference type="ARBA" id="ARBA00001947"/>
    </source>
</evidence>
<dbReference type="PROSITE" id="PS52035">
    <property type="entry name" value="PEPTIDASE_M14"/>
    <property type="match status" value="1"/>
</dbReference>
<feature type="domain" description="Peptidase M14" evidence="9">
    <location>
        <begin position="26"/>
        <end position="277"/>
    </location>
</feature>
<dbReference type="Gene3D" id="3.40.630.10">
    <property type="entry name" value="Zn peptidases"/>
    <property type="match status" value="1"/>
</dbReference>
<dbReference type="InterPro" id="IPR000834">
    <property type="entry name" value="Peptidase_M14"/>
</dbReference>
<accession>A0A1F8DSV0</accession>
<reference evidence="10 11" key="1">
    <citation type="journal article" date="2016" name="Nat. Commun.">
        <title>Thousands of microbial genomes shed light on interconnected biogeochemical processes in an aquifer system.</title>
        <authorList>
            <person name="Anantharaman K."/>
            <person name="Brown C.T."/>
            <person name="Hug L.A."/>
            <person name="Sharon I."/>
            <person name="Castelle C.J."/>
            <person name="Probst A.J."/>
            <person name="Thomas B.C."/>
            <person name="Singh A."/>
            <person name="Wilkins M.J."/>
            <person name="Karaoz U."/>
            <person name="Brodie E.L."/>
            <person name="Williams K.H."/>
            <person name="Hubbard S.S."/>
            <person name="Banfield J.F."/>
        </authorList>
    </citation>
    <scope>NUCLEOTIDE SEQUENCE [LARGE SCALE GENOMIC DNA]</scope>
</reference>
<keyword evidence="5" id="KW-0862">Zinc</keyword>
<dbReference type="CDD" id="cd00596">
    <property type="entry name" value="Peptidase_M14_like"/>
    <property type="match status" value="1"/>
</dbReference>
<dbReference type="GO" id="GO:0006508">
    <property type="term" value="P:proteolysis"/>
    <property type="evidence" value="ECO:0007669"/>
    <property type="project" value="UniProtKB-KW"/>
</dbReference>
<dbReference type="GO" id="GO:0008270">
    <property type="term" value="F:zinc ion binding"/>
    <property type="evidence" value="ECO:0007669"/>
    <property type="project" value="InterPro"/>
</dbReference>
<dbReference type="GO" id="GO:0004181">
    <property type="term" value="F:metallocarboxypeptidase activity"/>
    <property type="evidence" value="ECO:0007669"/>
    <property type="project" value="InterPro"/>
</dbReference>
<protein>
    <recommendedName>
        <fullName evidence="9">Peptidase M14 domain-containing protein</fullName>
    </recommendedName>
</protein>
<dbReference type="PANTHER" id="PTHR11705:SF143">
    <property type="entry name" value="SLL0236 PROTEIN"/>
    <property type="match status" value="1"/>
</dbReference>
<dbReference type="AlphaFoldDB" id="A0A1F8DSV0"/>
<comment type="cofactor">
    <cofactor evidence="1">
        <name>Zn(2+)</name>
        <dbReference type="ChEBI" id="CHEBI:29105"/>
    </cofactor>
</comment>
<dbReference type="PANTHER" id="PTHR11705">
    <property type="entry name" value="PROTEASE FAMILY M14 CARBOXYPEPTIDASE A,B"/>
    <property type="match status" value="1"/>
</dbReference>
<dbReference type="EMBL" id="MGIP01000014">
    <property type="protein sequence ID" value="OGM90888.1"/>
    <property type="molecule type" value="Genomic_DNA"/>
</dbReference>
<keyword evidence="8" id="KW-0472">Membrane</keyword>
<dbReference type="Proteomes" id="UP000177029">
    <property type="component" value="Unassembled WGS sequence"/>
</dbReference>
<evidence type="ECO:0000256" key="4">
    <source>
        <dbReference type="ARBA" id="ARBA00022801"/>
    </source>
</evidence>
<keyword evidence="4" id="KW-0378">Hydrolase</keyword>
<name>A0A1F8DSV0_9BACT</name>
<dbReference type="SUPFAM" id="SSF53187">
    <property type="entry name" value="Zn-dependent exopeptidases"/>
    <property type="match status" value="1"/>
</dbReference>
<dbReference type="STRING" id="1802555.A2755_01635"/>
<comment type="caution">
    <text evidence="10">The sequence shown here is derived from an EMBL/GenBank/DDBJ whole genome shotgun (WGS) entry which is preliminary data.</text>
</comment>
<keyword evidence="8" id="KW-0812">Transmembrane</keyword>
<sequence>MIGPFSSKRTVTTAIGIAVVLIAAGIILIVSTNTQKQESLATPSPQTPYRTQEAIGTSVEGRAIERFTYGNGDTHLVFVGGIHGGYEYNSVLLAYEFIDYFNENIGTIPQSMSVTIIPSLNPDGVEKGAGEAGRFNAHSVDLNRNFNCKWKPTSTWRSKTVSAGTAPFSEPEAAVLRDFVTKTKPTAVVFWHSQSNAVYASECYNGILPKTLDSMRAYAQAAGYPAVESFDAYPISGDAEGWLASIGIPAITVELSTHETIEWEKNLAGVKALMDYHQTP</sequence>
<dbReference type="Pfam" id="PF00246">
    <property type="entry name" value="Peptidase_M14"/>
    <property type="match status" value="1"/>
</dbReference>
<evidence type="ECO:0000256" key="8">
    <source>
        <dbReference type="SAM" id="Phobius"/>
    </source>
</evidence>
<organism evidence="10 11">
    <name type="scientific">Candidatus Wolfebacteria bacterium RIFCSPHIGHO2_01_FULL_48_22</name>
    <dbReference type="NCBI Taxonomy" id="1802555"/>
    <lineage>
        <taxon>Bacteria</taxon>
        <taxon>Candidatus Wolfeibacteriota</taxon>
    </lineage>
</organism>
<evidence type="ECO:0000256" key="5">
    <source>
        <dbReference type="ARBA" id="ARBA00022833"/>
    </source>
</evidence>
<evidence type="ECO:0000256" key="2">
    <source>
        <dbReference type="ARBA" id="ARBA00005988"/>
    </source>
</evidence>
<comment type="similarity">
    <text evidence="2 7">Belongs to the peptidase M14 family.</text>
</comment>
<evidence type="ECO:0000313" key="11">
    <source>
        <dbReference type="Proteomes" id="UP000177029"/>
    </source>
</evidence>
<feature type="transmembrane region" description="Helical" evidence="8">
    <location>
        <begin position="12"/>
        <end position="30"/>
    </location>
</feature>
<evidence type="ECO:0000256" key="7">
    <source>
        <dbReference type="PROSITE-ProRule" id="PRU01379"/>
    </source>
</evidence>
<evidence type="ECO:0000259" key="9">
    <source>
        <dbReference type="PROSITE" id="PS52035"/>
    </source>
</evidence>
<dbReference type="GO" id="GO:0005615">
    <property type="term" value="C:extracellular space"/>
    <property type="evidence" value="ECO:0007669"/>
    <property type="project" value="TreeGrafter"/>
</dbReference>
<proteinExistence type="inferred from homology"/>
<keyword evidence="6" id="KW-0482">Metalloprotease</keyword>
<keyword evidence="3" id="KW-0645">Protease</keyword>
<dbReference type="SMART" id="SM00631">
    <property type="entry name" value="Zn_pept"/>
    <property type="match status" value="1"/>
</dbReference>
<evidence type="ECO:0000256" key="6">
    <source>
        <dbReference type="ARBA" id="ARBA00023049"/>
    </source>
</evidence>
<feature type="active site" description="Proton donor/acceptor" evidence="7">
    <location>
        <position position="254"/>
    </location>
</feature>